<feature type="non-terminal residue" evidence="2">
    <location>
        <position position="1"/>
    </location>
</feature>
<keyword evidence="1" id="KW-0472">Membrane</keyword>
<evidence type="ECO:0000313" key="2">
    <source>
        <dbReference type="EMBL" id="TKW53725.1"/>
    </source>
</evidence>
<proteinExistence type="predicted"/>
<protein>
    <submittedName>
        <fullName evidence="2">Uncharacterized protein</fullName>
    </submittedName>
</protein>
<comment type="caution">
    <text evidence="2">The sequence shown here is derived from an EMBL/GenBank/DDBJ whole genome shotgun (WGS) entry which is preliminary data.</text>
</comment>
<sequence>TVNKYSRKAAIVQTGWRTQLVSDPPEEKRTAKRARLASIASSRGGVNGAAQLLSIVALSIVGACAVLLVIAKITANAQKGESSHAAVYAAGHVLK</sequence>
<name>A0A4U6XDL5_9PEZI</name>
<reference evidence="2 3" key="1">
    <citation type="journal article" date="2019" name="PLoS ONE">
        <title>Comparative genome analysis indicates high evolutionary potential of pathogenicity genes in Colletotrichum tanaceti.</title>
        <authorList>
            <person name="Lelwala R.V."/>
            <person name="Korhonen P.K."/>
            <person name="Young N.D."/>
            <person name="Scott J.B."/>
            <person name="Ades P.A."/>
            <person name="Gasser R.B."/>
            <person name="Taylor P.W.J."/>
        </authorList>
    </citation>
    <scope>NUCLEOTIDE SEQUENCE [LARGE SCALE GENOMIC DNA]</scope>
    <source>
        <strain evidence="2">BRIP57314</strain>
    </source>
</reference>
<evidence type="ECO:0000256" key="1">
    <source>
        <dbReference type="SAM" id="Phobius"/>
    </source>
</evidence>
<dbReference type="Proteomes" id="UP000310108">
    <property type="component" value="Unassembled WGS sequence"/>
</dbReference>
<keyword evidence="3" id="KW-1185">Reference proteome</keyword>
<feature type="transmembrane region" description="Helical" evidence="1">
    <location>
        <begin position="52"/>
        <end position="71"/>
    </location>
</feature>
<keyword evidence="1" id="KW-1133">Transmembrane helix</keyword>
<evidence type="ECO:0000313" key="3">
    <source>
        <dbReference type="Proteomes" id="UP000310108"/>
    </source>
</evidence>
<organism evidence="2 3">
    <name type="scientific">Colletotrichum tanaceti</name>
    <dbReference type="NCBI Taxonomy" id="1306861"/>
    <lineage>
        <taxon>Eukaryota</taxon>
        <taxon>Fungi</taxon>
        <taxon>Dikarya</taxon>
        <taxon>Ascomycota</taxon>
        <taxon>Pezizomycotina</taxon>
        <taxon>Sordariomycetes</taxon>
        <taxon>Hypocreomycetidae</taxon>
        <taxon>Glomerellales</taxon>
        <taxon>Glomerellaceae</taxon>
        <taxon>Colletotrichum</taxon>
        <taxon>Colletotrichum destructivum species complex</taxon>
    </lineage>
</organism>
<accession>A0A4U6XDL5</accession>
<dbReference type="OrthoDB" id="5525680at2759"/>
<keyword evidence="1" id="KW-0812">Transmembrane</keyword>
<dbReference type="EMBL" id="PJEX01000170">
    <property type="protein sequence ID" value="TKW53725.1"/>
    <property type="molecule type" value="Genomic_DNA"/>
</dbReference>
<dbReference type="AlphaFoldDB" id="A0A4U6XDL5"/>
<gene>
    <name evidence="2" type="ORF">CTA1_982</name>
</gene>